<dbReference type="InterPro" id="IPR057666">
    <property type="entry name" value="DrpA_SLOG"/>
</dbReference>
<sequence>MWRIQDCLFALHQIKGIGWHTIDTCIKLLGGEQLPAWLDRPIAEWMDAGFKPAFAQRLAAGYTTGHLQKSLELTYKSGIDWITMYDESYPECLKEIHEPPWVLYGRGDWSVAKQYSIAMVGTRSPTVYGKTVAKSLSSQLTDHGLVVVSGLARGIDAVSHEGALNKGQTIAVLGTSSGAIYPAQHNHLADKIAASGLVLTEYPIGTPGHPGMFPRRNRIIAGLSLGTVVVEAAARSGALITAQFALEASRDIFAVPGPVTSPKSAGTFELLKQGAKPVATAGDIVEEYVHLLTSQPQSYNNETVVDVKANELLDDMEQLLLHIINEQDCTLDELFQKSDMPFANLHQHLLSLQIKRRIYEHQPGVYRSL</sequence>
<comment type="similarity">
    <text evidence="1">Belongs to the DprA/Smf family.</text>
</comment>
<dbReference type="OrthoDB" id="9785707at2"/>
<organism evidence="3 4">
    <name type="scientific">Paenibacillus agilis</name>
    <dbReference type="NCBI Taxonomy" id="3020863"/>
    <lineage>
        <taxon>Bacteria</taxon>
        <taxon>Bacillati</taxon>
        <taxon>Bacillota</taxon>
        <taxon>Bacilli</taxon>
        <taxon>Bacillales</taxon>
        <taxon>Paenibacillaceae</taxon>
        <taxon>Paenibacillus</taxon>
    </lineage>
</organism>
<accession>A0A559J4C8</accession>
<dbReference type="EMBL" id="VNJK01000001">
    <property type="protein sequence ID" value="TVX94740.1"/>
    <property type="molecule type" value="Genomic_DNA"/>
</dbReference>
<gene>
    <name evidence="3" type="primary">dprA</name>
    <name evidence="3" type="ORF">FPZ44_13565</name>
</gene>
<protein>
    <submittedName>
        <fullName evidence="3">DNA-protecting protein DprA</fullName>
    </submittedName>
</protein>
<proteinExistence type="inferred from homology"/>
<dbReference type="SUPFAM" id="SSF102405">
    <property type="entry name" value="MCP/YpsA-like"/>
    <property type="match status" value="1"/>
</dbReference>
<reference evidence="3 4" key="1">
    <citation type="submission" date="2019-07" db="EMBL/GenBank/DDBJ databases">
        <authorList>
            <person name="Kim J."/>
        </authorList>
    </citation>
    <scope>NUCLEOTIDE SEQUENCE [LARGE SCALE GENOMIC DNA]</scope>
    <source>
        <strain evidence="3 4">N4</strain>
    </source>
</reference>
<evidence type="ECO:0000313" key="3">
    <source>
        <dbReference type="EMBL" id="TVX94740.1"/>
    </source>
</evidence>
<feature type="domain" description="Smf/DprA SLOG" evidence="2">
    <location>
        <begin position="82"/>
        <end position="288"/>
    </location>
</feature>
<dbReference type="NCBIfam" id="TIGR00732">
    <property type="entry name" value="dprA"/>
    <property type="match status" value="1"/>
</dbReference>
<dbReference type="AlphaFoldDB" id="A0A559J4C8"/>
<keyword evidence="4" id="KW-1185">Reference proteome</keyword>
<evidence type="ECO:0000259" key="2">
    <source>
        <dbReference type="Pfam" id="PF02481"/>
    </source>
</evidence>
<dbReference type="InterPro" id="IPR003488">
    <property type="entry name" value="DprA"/>
</dbReference>
<dbReference type="Pfam" id="PF02481">
    <property type="entry name" value="DNA_processg_A"/>
    <property type="match status" value="1"/>
</dbReference>
<dbReference type="PANTHER" id="PTHR43022:SF1">
    <property type="entry name" value="PROTEIN SMF"/>
    <property type="match status" value="1"/>
</dbReference>
<dbReference type="Gene3D" id="3.40.50.450">
    <property type="match status" value="1"/>
</dbReference>
<name>A0A559J4C8_9BACL</name>
<comment type="caution">
    <text evidence="3">The sequence shown here is derived from an EMBL/GenBank/DDBJ whole genome shotgun (WGS) entry which is preliminary data.</text>
</comment>
<dbReference type="Proteomes" id="UP000318102">
    <property type="component" value="Unassembled WGS sequence"/>
</dbReference>
<evidence type="ECO:0000313" key="4">
    <source>
        <dbReference type="Proteomes" id="UP000318102"/>
    </source>
</evidence>
<dbReference type="PANTHER" id="PTHR43022">
    <property type="entry name" value="PROTEIN SMF"/>
    <property type="match status" value="1"/>
</dbReference>
<dbReference type="GO" id="GO:0009294">
    <property type="term" value="P:DNA-mediated transformation"/>
    <property type="evidence" value="ECO:0007669"/>
    <property type="project" value="InterPro"/>
</dbReference>
<evidence type="ECO:0000256" key="1">
    <source>
        <dbReference type="ARBA" id="ARBA00006525"/>
    </source>
</evidence>